<evidence type="ECO:0000313" key="3">
    <source>
        <dbReference type="Proteomes" id="UP001255246"/>
    </source>
</evidence>
<protein>
    <submittedName>
        <fullName evidence="2">Endonuclease/exonuclease/phosphatase family protein</fullName>
    </submittedName>
</protein>
<keyword evidence="2" id="KW-0540">Nuclease</keyword>
<gene>
    <name evidence="2" type="ORF">RM706_15555</name>
</gene>
<dbReference type="SUPFAM" id="SSF56219">
    <property type="entry name" value="DNase I-like"/>
    <property type="match status" value="1"/>
</dbReference>
<keyword evidence="3" id="KW-1185">Reference proteome</keyword>
<sequence>MKLRIATFNLENLDDQENQNPSLEKRIKVLRPQLLRLKADVICFQEIQGQETVGEPRDITALKELLKNTPYEDYNMVSTKTQGSDEVYDKRNLVIVSKYSFEGEPVQVKNSLLTPPSYNYVTDTGADADQAKEIKIERPIFYVKIRVNDDTILHVINLHLKSRNASNVTGQKINQFAWRNSSAWAEGYFVSSMKRVAQSIETRMLIDSIFEENPNAKIVVCGDFNAHPKEVPVEAIAGKVANTGNSELNQFEMVACENTIPESSRYTYIYRGQKRLIDHILISKALMPFYRTSEIHNETLEDESVAFALDSKFPESDHAPFIIELELESVE</sequence>
<dbReference type="InterPro" id="IPR005135">
    <property type="entry name" value="Endo/exonuclease/phosphatase"/>
</dbReference>
<dbReference type="EMBL" id="JAVRHR010000005">
    <property type="protein sequence ID" value="MDT0608458.1"/>
    <property type="molecule type" value="Genomic_DNA"/>
</dbReference>
<name>A0ABU3AH80_9FLAO</name>
<evidence type="ECO:0000259" key="1">
    <source>
        <dbReference type="Pfam" id="PF19580"/>
    </source>
</evidence>
<feature type="domain" description="Endonuclease/exonuclease/phosphatase" evidence="1">
    <location>
        <begin position="108"/>
        <end position="287"/>
    </location>
</feature>
<keyword evidence="2" id="KW-0255">Endonuclease</keyword>
<proteinExistence type="predicted"/>
<comment type="caution">
    <text evidence="2">The sequence shown here is derived from an EMBL/GenBank/DDBJ whole genome shotgun (WGS) entry which is preliminary data.</text>
</comment>
<accession>A0ABU3AH80</accession>
<reference evidence="2 3" key="1">
    <citation type="submission" date="2023-09" db="EMBL/GenBank/DDBJ databases">
        <authorList>
            <person name="Rey-Velasco X."/>
        </authorList>
    </citation>
    <scope>NUCLEOTIDE SEQUENCE [LARGE SCALE GENOMIC DNA]</scope>
    <source>
        <strain evidence="2 3">F388</strain>
    </source>
</reference>
<keyword evidence="2" id="KW-0378">Hydrolase</keyword>
<dbReference type="RefSeq" id="WP_311353194.1">
    <property type="nucleotide sequence ID" value="NZ_JAVRHR010000005.1"/>
</dbReference>
<dbReference type="PANTHER" id="PTHR42834">
    <property type="entry name" value="ENDONUCLEASE/EXONUCLEASE/PHOSPHATASE FAMILY PROTEIN (AFU_ORTHOLOGUE AFUA_3G09210)"/>
    <property type="match status" value="1"/>
</dbReference>
<dbReference type="Gene3D" id="3.60.10.10">
    <property type="entry name" value="Endonuclease/exonuclease/phosphatase"/>
    <property type="match status" value="1"/>
</dbReference>
<dbReference type="PANTHER" id="PTHR42834:SF1">
    <property type="entry name" value="ENDONUCLEASE_EXONUCLEASE_PHOSPHATASE FAMILY PROTEIN (AFU_ORTHOLOGUE AFUA_3G09210)"/>
    <property type="match status" value="1"/>
</dbReference>
<organism evidence="2 3">
    <name type="scientific">Croceitalea rosinachiae</name>
    <dbReference type="NCBI Taxonomy" id="3075596"/>
    <lineage>
        <taxon>Bacteria</taxon>
        <taxon>Pseudomonadati</taxon>
        <taxon>Bacteroidota</taxon>
        <taxon>Flavobacteriia</taxon>
        <taxon>Flavobacteriales</taxon>
        <taxon>Flavobacteriaceae</taxon>
        <taxon>Croceitalea</taxon>
    </lineage>
</organism>
<dbReference type="InterPro" id="IPR036691">
    <property type="entry name" value="Endo/exonu/phosph_ase_sf"/>
</dbReference>
<dbReference type="Proteomes" id="UP001255246">
    <property type="component" value="Unassembled WGS sequence"/>
</dbReference>
<dbReference type="Pfam" id="PF19580">
    <property type="entry name" value="Exo_endo_phos_3"/>
    <property type="match status" value="1"/>
</dbReference>
<dbReference type="GO" id="GO:0004519">
    <property type="term" value="F:endonuclease activity"/>
    <property type="evidence" value="ECO:0007669"/>
    <property type="project" value="UniProtKB-KW"/>
</dbReference>
<evidence type="ECO:0000313" key="2">
    <source>
        <dbReference type="EMBL" id="MDT0608458.1"/>
    </source>
</evidence>